<name>A0ABW8ZQL7_9BURK</name>
<protein>
    <submittedName>
        <fullName evidence="1">DUF3800 domain-containing protein</fullName>
    </submittedName>
</protein>
<organism evidence="1 2">
    <name type="scientific">Paraburkholderia agricolaris</name>
    <dbReference type="NCBI Taxonomy" id="2152888"/>
    <lineage>
        <taxon>Bacteria</taxon>
        <taxon>Pseudomonadati</taxon>
        <taxon>Pseudomonadota</taxon>
        <taxon>Betaproteobacteria</taxon>
        <taxon>Burkholderiales</taxon>
        <taxon>Burkholderiaceae</taxon>
        <taxon>Paraburkholderia</taxon>
    </lineage>
</organism>
<comment type="caution">
    <text evidence="1">The sequence shown here is derived from an EMBL/GenBank/DDBJ whole genome shotgun (WGS) entry which is preliminary data.</text>
</comment>
<evidence type="ECO:0000313" key="1">
    <source>
        <dbReference type="EMBL" id="MFL9885227.1"/>
    </source>
</evidence>
<reference evidence="1 2" key="1">
    <citation type="journal article" date="2024" name="Chem. Sci.">
        <title>Discovery of megapolipeptins by genome mining of a Burkholderiales bacteria collection.</title>
        <authorList>
            <person name="Paulo B.S."/>
            <person name="Recchia M.J.J."/>
            <person name="Lee S."/>
            <person name="Fergusson C.H."/>
            <person name="Romanowski S.B."/>
            <person name="Hernandez A."/>
            <person name="Krull N."/>
            <person name="Liu D.Y."/>
            <person name="Cavanagh H."/>
            <person name="Bos A."/>
            <person name="Gray C.A."/>
            <person name="Murphy B.T."/>
            <person name="Linington R.G."/>
            <person name="Eustaquio A.S."/>
        </authorList>
    </citation>
    <scope>NUCLEOTIDE SEQUENCE [LARGE SCALE GENOMIC DNA]</scope>
    <source>
        <strain evidence="1 2">RL16-012-BIC-B</strain>
    </source>
</reference>
<proteinExistence type="predicted"/>
<keyword evidence="2" id="KW-1185">Reference proteome</keyword>
<dbReference type="RefSeq" id="WP_408329189.1">
    <property type="nucleotide sequence ID" value="NZ_JAQQFH010000008.1"/>
</dbReference>
<dbReference type="Proteomes" id="UP001629249">
    <property type="component" value="Unassembled WGS sequence"/>
</dbReference>
<dbReference type="Pfam" id="PF12686">
    <property type="entry name" value="DUF3800"/>
    <property type="match status" value="1"/>
</dbReference>
<dbReference type="InterPro" id="IPR024524">
    <property type="entry name" value="DUF3800"/>
</dbReference>
<sequence length="234" mass="26517">MAVVNLYCDESCHLQNDGQVAMVLGALICPEARRKSIARKIKDLKQKHAIGAAVEVKWGKVSPAKLPFYLELVDLFFATPELRFRALVVPDKSKLNHAAFNQTHDEFYYKLWYQTLVTLLSRSERFHVYLDKKDTRSEARARKLCEVLGNSRLDFKGEIVARVQHVHSHEVPLFQIADLLIGAISYANRGIATSAAKTAVVERIKANSRLQLTHTTLLREEKLNLLVWRAGVAP</sequence>
<gene>
    <name evidence="1" type="ORF">PQR66_19445</name>
</gene>
<evidence type="ECO:0000313" key="2">
    <source>
        <dbReference type="Proteomes" id="UP001629249"/>
    </source>
</evidence>
<dbReference type="EMBL" id="JAQQFN010000014">
    <property type="protein sequence ID" value="MFL9885227.1"/>
    <property type="molecule type" value="Genomic_DNA"/>
</dbReference>
<accession>A0ABW8ZQL7</accession>